<comment type="subcellular location">
    <subcellularLocation>
        <location evidence="1">Cell membrane</location>
        <topology evidence="1">Multi-pass membrane protein</topology>
    </subcellularLocation>
</comment>
<protein>
    <submittedName>
        <fullName evidence="8">Cytochrome b/b6 domain-containing protein</fullName>
    </submittedName>
</protein>
<feature type="domain" description="Cytochrome b561 bacterial/Ni-hydrogenase" evidence="7">
    <location>
        <begin position="9"/>
        <end position="170"/>
    </location>
</feature>
<feature type="transmembrane region" description="Helical" evidence="6">
    <location>
        <begin position="12"/>
        <end position="32"/>
    </location>
</feature>
<dbReference type="SUPFAM" id="SSF81342">
    <property type="entry name" value="Transmembrane di-heme cytochromes"/>
    <property type="match status" value="1"/>
</dbReference>
<gene>
    <name evidence="8" type="ORF">ACEUDJ_10580</name>
</gene>
<dbReference type="InterPro" id="IPR016174">
    <property type="entry name" value="Di-haem_cyt_TM"/>
</dbReference>
<sequence length="186" mass="21155">MTTTSEVRVWDPLVRGFHWTTVILCLLNFFVFEEGGSNHRYVGYALAALLSFRLLWGLVGSYYARFAQWWPTPDRIRNYMGQLSRGHHPYYLGHNPLGALMIWLLLLSLAGTVATGWLTTLAPFKRAEWMEEAHEILANTLMAATGIHGAVVLLTDRLTRSDLLRAMVRGRKRVPTGIKVEDPRSE</sequence>
<evidence type="ECO:0000313" key="8">
    <source>
        <dbReference type="EMBL" id="MFM4893306.1"/>
    </source>
</evidence>
<comment type="caution">
    <text evidence="8">The sequence shown here is derived from an EMBL/GenBank/DDBJ whole genome shotgun (WGS) entry which is preliminary data.</text>
</comment>
<dbReference type="Gene3D" id="1.20.950.20">
    <property type="entry name" value="Transmembrane di-heme cytochromes, Chain C"/>
    <property type="match status" value="1"/>
</dbReference>
<dbReference type="EMBL" id="JBGXBU010000003">
    <property type="protein sequence ID" value="MFM4893306.1"/>
    <property type="molecule type" value="Genomic_DNA"/>
</dbReference>
<name>A0ABW9GQ92_9GAMM</name>
<dbReference type="PANTHER" id="PTHR30485:SF2">
    <property type="entry name" value="BLL0597 PROTEIN"/>
    <property type="match status" value="1"/>
</dbReference>
<dbReference type="GeneID" id="97220407"/>
<dbReference type="Pfam" id="PF01292">
    <property type="entry name" value="Ni_hydr_CYTB"/>
    <property type="match status" value="1"/>
</dbReference>
<dbReference type="PANTHER" id="PTHR30485">
    <property type="entry name" value="NI/FE-HYDROGENASE 1 B-TYPE CYTOCHROME SUBUNIT"/>
    <property type="match status" value="1"/>
</dbReference>
<feature type="transmembrane region" description="Helical" evidence="6">
    <location>
        <begin position="136"/>
        <end position="155"/>
    </location>
</feature>
<evidence type="ECO:0000256" key="6">
    <source>
        <dbReference type="SAM" id="Phobius"/>
    </source>
</evidence>
<keyword evidence="5 6" id="KW-0472">Membrane</keyword>
<evidence type="ECO:0000256" key="1">
    <source>
        <dbReference type="ARBA" id="ARBA00004651"/>
    </source>
</evidence>
<evidence type="ECO:0000313" key="9">
    <source>
        <dbReference type="Proteomes" id="UP001630969"/>
    </source>
</evidence>
<proteinExistence type="predicted"/>
<feature type="transmembrane region" description="Helical" evidence="6">
    <location>
        <begin position="100"/>
        <end position="124"/>
    </location>
</feature>
<evidence type="ECO:0000256" key="2">
    <source>
        <dbReference type="ARBA" id="ARBA00022475"/>
    </source>
</evidence>
<accession>A0ABW9GQ92</accession>
<organism evidence="8 9">
    <name type="scientific">Aeromonas bivalvium</name>
    <dbReference type="NCBI Taxonomy" id="440079"/>
    <lineage>
        <taxon>Bacteria</taxon>
        <taxon>Pseudomonadati</taxon>
        <taxon>Pseudomonadota</taxon>
        <taxon>Gammaproteobacteria</taxon>
        <taxon>Aeromonadales</taxon>
        <taxon>Aeromonadaceae</taxon>
        <taxon>Aeromonas</taxon>
    </lineage>
</organism>
<feature type="transmembrane region" description="Helical" evidence="6">
    <location>
        <begin position="44"/>
        <end position="64"/>
    </location>
</feature>
<evidence type="ECO:0000256" key="4">
    <source>
        <dbReference type="ARBA" id="ARBA00022989"/>
    </source>
</evidence>
<dbReference type="RefSeq" id="WP_408789815.1">
    <property type="nucleotide sequence ID" value="NZ_JBGXBU010000003.1"/>
</dbReference>
<keyword evidence="4 6" id="KW-1133">Transmembrane helix</keyword>
<reference evidence="8 9" key="1">
    <citation type="submission" date="2024-09" db="EMBL/GenBank/DDBJ databases">
        <title>Aeromonas strains Genome sequencing and assembly.</title>
        <authorList>
            <person name="Hu X."/>
            <person name="Tang B."/>
        </authorList>
    </citation>
    <scope>NUCLEOTIDE SEQUENCE [LARGE SCALE GENOMIC DNA]</scope>
    <source>
        <strain evidence="8 9">NB23SCDHY001</strain>
    </source>
</reference>
<evidence type="ECO:0000259" key="7">
    <source>
        <dbReference type="Pfam" id="PF01292"/>
    </source>
</evidence>
<evidence type="ECO:0000256" key="5">
    <source>
        <dbReference type="ARBA" id="ARBA00023136"/>
    </source>
</evidence>
<keyword evidence="9" id="KW-1185">Reference proteome</keyword>
<keyword evidence="3 6" id="KW-0812">Transmembrane</keyword>
<dbReference type="InterPro" id="IPR011577">
    <property type="entry name" value="Cyt_b561_bac/Ni-Hgenase"/>
</dbReference>
<dbReference type="Proteomes" id="UP001630969">
    <property type="component" value="Unassembled WGS sequence"/>
</dbReference>
<evidence type="ECO:0000256" key="3">
    <source>
        <dbReference type="ARBA" id="ARBA00022692"/>
    </source>
</evidence>
<dbReference type="InterPro" id="IPR051542">
    <property type="entry name" value="Hydrogenase_cytochrome"/>
</dbReference>
<keyword evidence="2" id="KW-1003">Cell membrane</keyword>